<organism evidence="1 2">
    <name type="scientific">Phytohabitans aurantiacus</name>
    <dbReference type="NCBI Taxonomy" id="3016789"/>
    <lineage>
        <taxon>Bacteria</taxon>
        <taxon>Bacillati</taxon>
        <taxon>Actinomycetota</taxon>
        <taxon>Actinomycetes</taxon>
        <taxon>Micromonosporales</taxon>
        <taxon>Micromonosporaceae</taxon>
    </lineage>
</organism>
<accession>A0ABQ5R2F6</accession>
<dbReference type="RefSeq" id="WP_281900848.1">
    <property type="nucleotide sequence ID" value="NZ_BSDI01000032.1"/>
</dbReference>
<dbReference type="EMBL" id="BSDI01000032">
    <property type="protein sequence ID" value="GLI00508.1"/>
    <property type="molecule type" value="Genomic_DNA"/>
</dbReference>
<proteinExistence type="predicted"/>
<gene>
    <name evidence="1" type="ORF">Pa4123_57840</name>
</gene>
<dbReference type="Proteomes" id="UP001144280">
    <property type="component" value="Unassembled WGS sequence"/>
</dbReference>
<sequence>MLVLRALRAVLVLPALRAVLVLRALRAVLVLRALRAVLVLRALRGAGASCRRAASIKDIPIDQGQTRVVRSQNRMHSPLIDERDGVSAPACRADARHGRDRVGSGGGAAVVGLALGDRRVGA</sequence>
<protein>
    <recommendedName>
        <fullName evidence="3">Secreted protein</fullName>
    </recommendedName>
</protein>
<name>A0ABQ5R2F6_9ACTN</name>
<reference evidence="1" key="1">
    <citation type="submission" date="2022-12" db="EMBL/GenBank/DDBJ databases">
        <title>New Phytohabitans aurantiacus sp. RD004123 nov., an actinomycete isolated from soil.</title>
        <authorList>
            <person name="Triningsih D.W."/>
            <person name="Harunari E."/>
            <person name="Igarashi Y."/>
        </authorList>
    </citation>
    <scope>NUCLEOTIDE SEQUENCE</scope>
    <source>
        <strain evidence="1">RD004123</strain>
    </source>
</reference>
<keyword evidence="2" id="KW-1185">Reference proteome</keyword>
<evidence type="ECO:0000313" key="1">
    <source>
        <dbReference type="EMBL" id="GLI00508.1"/>
    </source>
</evidence>
<evidence type="ECO:0008006" key="3">
    <source>
        <dbReference type="Google" id="ProtNLM"/>
    </source>
</evidence>
<comment type="caution">
    <text evidence="1">The sequence shown here is derived from an EMBL/GenBank/DDBJ whole genome shotgun (WGS) entry which is preliminary data.</text>
</comment>
<evidence type="ECO:0000313" key="2">
    <source>
        <dbReference type="Proteomes" id="UP001144280"/>
    </source>
</evidence>